<reference evidence="1" key="1">
    <citation type="submission" date="2014-09" db="EMBL/GenBank/DDBJ databases">
        <authorList>
            <person name="Magalhaes I.L.F."/>
            <person name="Oliveira U."/>
            <person name="Santos F.R."/>
            <person name="Vidigal T.H.D.A."/>
            <person name="Brescovit A.D."/>
            <person name="Santos A.J."/>
        </authorList>
    </citation>
    <scope>NUCLEOTIDE SEQUENCE</scope>
    <source>
        <tissue evidence="1">Shoot tissue taken approximately 20 cm above the soil surface</tissue>
    </source>
</reference>
<reference evidence="1" key="2">
    <citation type="journal article" date="2015" name="Data Brief">
        <title>Shoot transcriptome of the giant reed, Arundo donax.</title>
        <authorList>
            <person name="Barrero R.A."/>
            <person name="Guerrero F.D."/>
            <person name="Moolhuijzen P."/>
            <person name="Goolsby J.A."/>
            <person name="Tidwell J."/>
            <person name="Bellgard S.E."/>
            <person name="Bellgard M.I."/>
        </authorList>
    </citation>
    <scope>NUCLEOTIDE SEQUENCE</scope>
    <source>
        <tissue evidence="1">Shoot tissue taken approximately 20 cm above the soil surface</tissue>
    </source>
</reference>
<dbReference type="AlphaFoldDB" id="A0A0A9AU34"/>
<proteinExistence type="predicted"/>
<name>A0A0A9AU34_ARUDO</name>
<protein>
    <submittedName>
        <fullName evidence="1">Uncharacterized protein</fullName>
    </submittedName>
</protein>
<dbReference type="EMBL" id="GBRH01244492">
    <property type="protein sequence ID" value="JAD53403.1"/>
    <property type="molecule type" value="Transcribed_RNA"/>
</dbReference>
<accession>A0A0A9AU34</accession>
<evidence type="ECO:0000313" key="1">
    <source>
        <dbReference type="EMBL" id="JAD53403.1"/>
    </source>
</evidence>
<sequence>MISIFKIPSQWIKTIGNIYLIYCEPSFIQISTYPTIALQSMLDITRLNLFNLTNMSYTTIESLNHIKWHEEFNFEMGY</sequence>
<organism evidence="1">
    <name type="scientific">Arundo donax</name>
    <name type="common">Giant reed</name>
    <name type="synonym">Donax arundinaceus</name>
    <dbReference type="NCBI Taxonomy" id="35708"/>
    <lineage>
        <taxon>Eukaryota</taxon>
        <taxon>Viridiplantae</taxon>
        <taxon>Streptophyta</taxon>
        <taxon>Embryophyta</taxon>
        <taxon>Tracheophyta</taxon>
        <taxon>Spermatophyta</taxon>
        <taxon>Magnoliopsida</taxon>
        <taxon>Liliopsida</taxon>
        <taxon>Poales</taxon>
        <taxon>Poaceae</taxon>
        <taxon>PACMAD clade</taxon>
        <taxon>Arundinoideae</taxon>
        <taxon>Arundineae</taxon>
        <taxon>Arundo</taxon>
    </lineage>
</organism>